<evidence type="ECO:0000313" key="2">
    <source>
        <dbReference type="EMBL" id="KIK26892.1"/>
    </source>
</evidence>
<dbReference type="HOGENOM" id="CLU_660759_0_0_1"/>
<reference evidence="3" key="2">
    <citation type="submission" date="2015-01" db="EMBL/GenBank/DDBJ databases">
        <title>Evolutionary Origins and Diversification of the Mycorrhizal Mutualists.</title>
        <authorList>
            <consortium name="DOE Joint Genome Institute"/>
            <consortium name="Mycorrhizal Genomics Consortium"/>
            <person name="Kohler A."/>
            <person name="Kuo A."/>
            <person name="Nagy L.G."/>
            <person name="Floudas D."/>
            <person name="Copeland A."/>
            <person name="Barry K.W."/>
            <person name="Cichocki N."/>
            <person name="Veneault-Fourrey C."/>
            <person name="LaButti K."/>
            <person name="Lindquist E.A."/>
            <person name="Lipzen A."/>
            <person name="Lundell T."/>
            <person name="Morin E."/>
            <person name="Murat C."/>
            <person name="Riley R."/>
            <person name="Ohm R."/>
            <person name="Sun H."/>
            <person name="Tunlid A."/>
            <person name="Henrissat B."/>
            <person name="Grigoriev I.V."/>
            <person name="Hibbett D.S."/>
            <person name="Martin F."/>
        </authorList>
    </citation>
    <scope>NUCLEOTIDE SEQUENCE [LARGE SCALE GENOMIC DNA]</scope>
    <source>
        <strain evidence="3">441</strain>
    </source>
</reference>
<keyword evidence="3" id="KW-1185">Reference proteome</keyword>
<gene>
    <name evidence="2" type="ORF">PISMIDRAFT_8672</name>
</gene>
<accession>A0A0C9ZXH4</accession>
<dbReference type="AlphaFoldDB" id="A0A0C9ZXH4"/>
<protein>
    <submittedName>
        <fullName evidence="2">Uncharacterized protein</fullName>
    </submittedName>
</protein>
<evidence type="ECO:0000313" key="3">
    <source>
        <dbReference type="Proteomes" id="UP000054018"/>
    </source>
</evidence>
<name>A0A0C9ZXH4_9AGAM</name>
<organism evidence="2 3">
    <name type="scientific">Pisolithus microcarpus 441</name>
    <dbReference type="NCBI Taxonomy" id="765257"/>
    <lineage>
        <taxon>Eukaryota</taxon>
        <taxon>Fungi</taxon>
        <taxon>Dikarya</taxon>
        <taxon>Basidiomycota</taxon>
        <taxon>Agaricomycotina</taxon>
        <taxon>Agaricomycetes</taxon>
        <taxon>Agaricomycetidae</taxon>
        <taxon>Boletales</taxon>
        <taxon>Sclerodermatineae</taxon>
        <taxon>Pisolithaceae</taxon>
        <taxon>Pisolithus</taxon>
    </lineage>
</organism>
<proteinExistence type="predicted"/>
<dbReference type="EMBL" id="KN833699">
    <property type="protein sequence ID" value="KIK26892.1"/>
    <property type="molecule type" value="Genomic_DNA"/>
</dbReference>
<reference evidence="2 3" key="1">
    <citation type="submission" date="2014-04" db="EMBL/GenBank/DDBJ databases">
        <authorList>
            <consortium name="DOE Joint Genome Institute"/>
            <person name="Kuo A."/>
            <person name="Kohler A."/>
            <person name="Costa M.D."/>
            <person name="Nagy L.G."/>
            <person name="Floudas D."/>
            <person name="Copeland A."/>
            <person name="Barry K.W."/>
            <person name="Cichocki N."/>
            <person name="Veneault-Fourrey C."/>
            <person name="LaButti K."/>
            <person name="Lindquist E.A."/>
            <person name="Lipzen A."/>
            <person name="Lundell T."/>
            <person name="Morin E."/>
            <person name="Murat C."/>
            <person name="Sun H."/>
            <person name="Tunlid A."/>
            <person name="Henrissat B."/>
            <person name="Grigoriev I.V."/>
            <person name="Hibbett D.S."/>
            <person name="Martin F."/>
            <person name="Nordberg H.P."/>
            <person name="Cantor M.N."/>
            <person name="Hua S.X."/>
        </authorList>
    </citation>
    <scope>NUCLEOTIDE SEQUENCE [LARGE SCALE GENOMIC DNA]</scope>
    <source>
        <strain evidence="2 3">441</strain>
    </source>
</reference>
<dbReference type="OrthoDB" id="2647536at2759"/>
<sequence>MSTTLPPSSTVTTSVTGTVASTFEYESQLPDINPDDPAFQFESQLPDDWNLPAHQPDNSKDKGEANEPLEPVVMHFPSQLLHNDLGNPCFQLDPELLANWNSPVMHQPSIPEFKGEEANKLVEPVVVDIPTLRDSQCTTAMAKDREANTAAAGLANIKRKATEMDYILTSEVKVDDDPNNTICVSGWKGAVKLSITVTKTMPKKIKMEASNLSIQTQAIPTQTCFNNSDLPMDLHKNQKWRREVIPTLILWAGNQESTFNITKQEICNTLQEIIPVVYPILKNTANSILPNSPMVSVLQHVLNLIKSGNVKLKVLADAKVTTRDMHTPVKFNMASGKDSKTVCTFSDQNWGMPMRKFMSAAQRRSTAQLQGIVELALSSLVMGQELDLDALSNAGSDDEYVLIFYLPATYRVFSRN</sequence>
<feature type="region of interest" description="Disordered" evidence="1">
    <location>
        <begin position="28"/>
        <end position="65"/>
    </location>
</feature>
<evidence type="ECO:0000256" key="1">
    <source>
        <dbReference type="SAM" id="MobiDB-lite"/>
    </source>
</evidence>
<dbReference type="Proteomes" id="UP000054018">
    <property type="component" value="Unassembled WGS sequence"/>
</dbReference>